<sequence length="110" mass="12358">MKNTRFIVHSLSSSSTPVELPSRSASNKASTSQHCSTALDLPRRTCCYFSHMFMPYHSPVQFSSSSRSSSNHMISLSQSTITADAPRQTRQQPILIYMLPLRQRRVATIP</sequence>
<feature type="region of interest" description="Disordered" evidence="1">
    <location>
        <begin position="1"/>
        <end position="34"/>
    </location>
</feature>
<reference evidence="2 3" key="1">
    <citation type="submission" date="2024-01" db="EMBL/GenBank/DDBJ databases">
        <title>Genome assemblies of Stephania.</title>
        <authorList>
            <person name="Yang L."/>
        </authorList>
    </citation>
    <scope>NUCLEOTIDE SEQUENCE [LARGE SCALE GENOMIC DNA]</scope>
    <source>
        <strain evidence="2">JXDWG</strain>
        <tissue evidence="2">Leaf</tissue>
    </source>
</reference>
<protein>
    <submittedName>
        <fullName evidence="2">Uncharacterized protein</fullName>
    </submittedName>
</protein>
<dbReference type="EMBL" id="JBBNAG010000010">
    <property type="protein sequence ID" value="KAK9100537.1"/>
    <property type="molecule type" value="Genomic_DNA"/>
</dbReference>
<proteinExistence type="predicted"/>
<accession>A0AAP0EYJ8</accession>
<dbReference type="AlphaFoldDB" id="A0AAP0EYJ8"/>
<evidence type="ECO:0000256" key="1">
    <source>
        <dbReference type="SAM" id="MobiDB-lite"/>
    </source>
</evidence>
<organism evidence="2 3">
    <name type="scientific">Stephania cephalantha</name>
    <dbReference type="NCBI Taxonomy" id="152367"/>
    <lineage>
        <taxon>Eukaryota</taxon>
        <taxon>Viridiplantae</taxon>
        <taxon>Streptophyta</taxon>
        <taxon>Embryophyta</taxon>
        <taxon>Tracheophyta</taxon>
        <taxon>Spermatophyta</taxon>
        <taxon>Magnoliopsida</taxon>
        <taxon>Ranunculales</taxon>
        <taxon>Menispermaceae</taxon>
        <taxon>Menispermoideae</taxon>
        <taxon>Cissampelideae</taxon>
        <taxon>Stephania</taxon>
    </lineage>
</organism>
<dbReference type="Proteomes" id="UP001419268">
    <property type="component" value="Unassembled WGS sequence"/>
</dbReference>
<evidence type="ECO:0000313" key="3">
    <source>
        <dbReference type="Proteomes" id="UP001419268"/>
    </source>
</evidence>
<evidence type="ECO:0000313" key="2">
    <source>
        <dbReference type="EMBL" id="KAK9100537.1"/>
    </source>
</evidence>
<name>A0AAP0EYJ8_9MAGN</name>
<feature type="compositionally biased region" description="Polar residues" evidence="1">
    <location>
        <begin position="10"/>
        <end position="34"/>
    </location>
</feature>
<gene>
    <name evidence="2" type="ORF">Scep_023967</name>
</gene>
<comment type="caution">
    <text evidence="2">The sequence shown here is derived from an EMBL/GenBank/DDBJ whole genome shotgun (WGS) entry which is preliminary data.</text>
</comment>
<keyword evidence="3" id="KW-1185">Reference proteome</keyword>